<dbReference type="InterPro" id="IPR001853">
    <property type="entry name" value="DSBA-like_thioredoxin_dom"/>
</dbReference>
<sequence length="196" mass="21634">MAQRIDYYFTPVSPWAFLGSERFHSVAVKAGAEIAYKPVNFGTIFPASGGLPLAKRAPQRQAYRQVELRRWADHLGIPLQLNPTHFPLADELAALTLIAADEAGADLAVLTTAFGRALWVEDRNIADRETLGEILEKNGVSRSLIERAESDEIRARRDSYTEQALAAGVFGAPSYVLNGEIYWGQDRLDFLESALG</sequence>
<comment type="catalytic activity">
    <reaction evidence="1">
        <text>2-hydroxychromene-2-carboxylate = (3E)-4-(2-hydroxyphenyl)-2-oxobut-3-enoate</text>
        <dbReference type="Rhea" id="RHEA:27401"/>
        <dbReference type="ChEBI" id="CHEBI:59350"/>
        <dbReference type="ChEBI" id="CHEBI:59353"/>
        <dbReference type="EC" id="5.99.1.4"/>
    </reaction>
</comment>
<comment type="similarity">
    <text evidence="1">Belongs to the GST superfamily. NadH family.</text>
</comment>
<comment type="caution">
    <text evidence="4">The sequence shown here is derived from an EMBL/GenBank/DDBJ whole genome shotgun (WGS) entry which is preliminary data.</text>
</comment>
<dbReference type="InterPro" id="IPR036249">
    <property type="entry name" value="Thioredoxin-like_sf"/>
</dbReference>
<dbReference type="InterPro" id="IPR044087">
    <property type="entry name" value="NahD-like"/>
</dbReference>
<proteinExistence type="inferred from homology"/>
<gene>
    <name evidence="4" type="ORF">SAE02_29030</name>
</gene>
<dbReference type="PANTHER" id="PTHR42943">
    <property type="entry name" value="GLUTATHIONE S-TRANSFERASE KAPPA"/>
    <property type="match status" value="1"/>
</dbReference>
<dbReference type="CDD" id="cd03022">
    <property type="entry name" value="DsbA_HCCA_Iso"/>
    <property type="match status" value="1"/>
</dbReference>
<evidence type="ECO:0000256" key="1">
    <source>
        <dbReference type="PIRNR" id="PIRNR006386"/>
    </source>
</evidence>
<feature type="active site" description="Nucleophile" evidence="2">
    <location>
        <position position="13"/>
    </location>
</feature>
<organism evidence="4 5">
    <name type="scientific">Skermanella aerolata</name>
    <dbReference type="NCBI Taxonomy" id="393310"/>
    <lineage>
        <taxon>Bacteria</taxon>
        <taxon>Pseudomonadati</taxon>
        <taxon>Pseudomonadota</taxon>
        <taxon>Alphaproteobacteria</taxon>
        <taxon>Rhodospirillales</taxon>
        <taxon>Azospirillaceae</taxon>
        <taxon>Skermanella</taxon>
    </lineage>
</organism>
<keyword evidence="5" id="KW-1185">Reference proteome</keyword>
<name>A0A512DQN5_9PROT</name>
<evidence type="ECO:0000259" key="3">
    <source>
        <dbReference type="Pfam" id="PF01323"/>
    </source>
</evidence>
<dbReference type="AlphaFoldDB" id="A0A512DQN5"/>
<dbReference type="GO" id="GO:0018845">
    <property type="term" value="F:2-hydroxychromene-2-carboxylate isomerase activity"/>
    <property type="evidence" value="ECO:0007669"/>
    <property type="project" value="UniProtKB-UniRule"/>
</dbReference>
<feature type="domain" description="DSBA-like thioredoxin" evidence="3">
    <location>
        <begin position="5"/>
        <end position="195"/>
    </location>
</feature>
<dbReference type="PANTHER" id="PTHR42943:SF13">
    <property type="entry name" value="GLUTATHIONE S-TRANSFERASE KAPPA-RELATED"/>
    <property type="match status" value="1"/>
</dbReference>
<dbReference type="SUPFAM" id="SSF52833">
    <property type="entry name" value="Thioredoxin-like"/>
    <property type="match status" value="1"/>
</dbReference>
<dbReference type="InterPro" id="IPR014440">
    <property type="entry name" value="HCCAis_GSTk"/>
</dbReference>
<dbReference type="GO" id="GO:1901170">
    <property type="term" value="P:naphthalene catabolic process"/>
    <property type="evidence" value="ECO:0007669"/>
    <property type="project" value="InterPro"/>
</dbReference>
<evidence type="ECO:0000313" key="5">
    <source>
        <dbReference type="Proteomes" id="UP000321523"/>
    </source>
</evidence>
<dbReference type="EC" id="5.99.1.4" evidence="1"/>
<dbReference type="GO" id="GO:0004602">
    <property type="term" value="F:glutathione peroxidase activity"/>
    <property type="evidence" value="ECO:0007669"/>
    <property type="project" value="TreeGrafter"/>
</dbReference>
<protein>
    <recommendedName>
        <fullName evidence="1">2-hydroxychromene-2-carboxylate isomerase</fullName>
        <ecNumber evidence="1">5.99.1.4</ecNumber>
    </recommendedName>
</protein>
<dbReference type="InterPro" id="IPR051924">
    <property type="entry name" value="GST_Kappa/NadH"/>
</dbReference>
<evidence type="ECO:0000313" key="4">
    <source>
        <dbReference type="EMBL" id="GEO38755.1"/>
    </source>
</evidence>
<dbReference type="EMBL" id="BJYZ01000013">
    <property type="protein sequence ID" value="GEO38755.1"/>
    <property type="molecule type" value="Genomic_DNA"/>
</dbReference>
<dbReference type="GO" id="GO:0006749">
    <property type="term" value="P:glutathione metabolic process"/>
    <property type="evidence" value="ECO:0007669"/>
    <property type="project" value="TreeGrafter"/>
</dbReference>
<dbReference type="Proteomes" id="UP000321523">
    <property type="component" value="Unassembled WGS sequence"/>
</dbReference>
<dbReference type="PIRSF" id="PIRSF006386">
    <property type="entry name" value="HCCAis_GSTk"/>
    <property type="match status" value="1"/>
</dbReference>
<dbReference type="GO" id="GO:0004364">
    <property type="term" value="F:glutathione transferase activity"/>
    <property type="evidence" value="ECO:0007669"/>
    <property type="project" value="TreeGrafter"/>
</dbReference>
<dbReference type="OrthoDB" id="5244108at2"/>
<evidence type="ECO:0000256" key="2">
    <source>
        <dbReference type="PIRSR" id="PIRSR006386-1"/>
    </source>
</evidence>
<dbReference type="Gene3D" id="3.40.30.10">
    <property type="entry name" value="Glutaredoxin"/>
    <property type="match status" value="1"/>
</dbReference>
<reference evidence="4 5" key="1">
    <citation type="submission" date="2019-07" db="EMBL/GenBank/DDBJ databases">
        <title>Whole genome shotgun sequence of Skermanella aerolata NBRC 106429.</title>
        <authorList>
            <person name="Hosoyama A."/>
            <person name="Uohara A."/>
            <person name="Ohji S."/>
            <person name="Ichikawa N."/>
        </authorList>
    </citation>
    <scope>NUCLEOTIDE SEQUENCE [LARGE SCALE GENOMIC DNA]</scope>
    <source>
        <strain evidence="4 5">NBRC 106429</strain>
    </source>
</reference>
<accession>A0A512DQN5</accession>
<dbReference type="RefSeq" id="WP_044429326.1">
    <property type="nucleotide sequence ID" value="NZ_BJYZ01000013.1"/>
</dbReference>
<keyword evidence="1 4" id="KW-0413">Isomerase</keyword>
<dbReference type="Pfam" id="PF01323">
    <property type="entry name" value="DSBA"/>
    <property type="match status" value="1"/>
</dbReference>